<dbReference type="PROSITE" id="PS00028">
    <property type="entry name" value="ZINC_FINGER_C2H2_1"/>
    <property type="match status" value="1"/>
</dbReference>
<keyword evidence="3" id="KW-1185">Reference proteome</keyword>
<dbReference type="Proteomes" id="UP000694844">
    <property type="component" value="Chromosome 3"/>
</dbReference>
<dbReference type="GO" id="GO:0008270">
    <property type="term" value="F:zinc ion binding"/>
    <property type="evidence" value="ECO:0007669"/>
    <property type="project" value="UniProtKB-KW"/>
</dbReference>
<evidence type="ECO:0000259" key="2">
    <source>
        <dbReference type="PROSITE" id="PS50157"/>
    </source>
</evidence>
<sequence length="630" mass="73991">MHKHDFELHPSSWFTQKRVSDVVDKVLLEEDELYNTFKKEHFNQFRLFVNAAIQQILDESTDTDKDIIDKMVADCKQKRELKTCPACETFFPKTKRKCPHCKIDLTKLPDSTPNNNTDNSPEHVEISPLFKQKSMKKDKEGDNFRFEHVKHFHQEGQKPVFVMDPVFVNPNSVENLKLVLRHLGTLAGIKRYGGDERDWVIICCDGLPYTMVRRMIEEYFTCAICSKGFLGNEAFDLHKKEHPDIEDVKFVREFDWIILKMGDGHYEMNLMKAFVELNWDIFMKPLVNRMGWTSEAAMKAAKMCYDNHKTWQLILTFHLGTLQELVLPYVRKCQNNDGGESMTPTSTGFLQFAKTMENNPNYMYMFEMVSRYSQAIINFRMGIRRNNSNLVHSAKFMSKGLFRGRVHPRYQQIEMLDSVHRFLLPEKLLSFLNENESISKTGDISKGQGFDFILEEINRDIKSWIRRGVATDNMWLGVCRNFDRLNELRSKLNKFLKLEMESTSTRKINLDDAINDCRVCLREKRYLLNDKFIHESIQGHPLNEGLLKFTEEANRKRNYRLMEFFIHQDIPDDPTLKHPDFVKKNTEADHYLSFENQTIATIDREIVELIETIGDTDKNQLTKRSSEGIF</sequence>
<keyword evidence="1" id="KW-0863">Zinc-finger</keyword>
<evidence type="ECO:0000256" key="1">
    <source>
        <dbReference type="PROSITE-ProRule" id="PRU00042"/>
    </source>
</evidence>
<dbReference type="InterPro" id="IPR013087">
    <property type="entry name" value="Znf_C2H2_type"/>
</dbReference>
<keyword evidence="1" id="KW-0862">Zinc</keyword>
<keyword evidence="1" id="KW-0479">Metal-binding</keyword>
<name>A0A8B8D2A7_CRAVI</name>
<dbReference type="OrthoDB" id="6155048at2759"/>
<dbReference type="RefSeq" id="XP_022321639.1">
    <property type="nucleotide sequence ID" value="XM_022465931.1"/>
</dbReference>
<reference evidence="4" key="1">
    <citation type="submission" date="2025-08" db="UniProtKB">
        <authorList>
            <consortium name="RefSeq"/>
        </authorList>
    </citation>
    <scope>IDENTIFICATION</scope>
    <source>
        <tissue evidence="4">Whole sample</tissue>
    </source>
</reference>
<feature type="domain" description="C2H2-type" evidence="2">
    <location>
        <begin position="220"/>
        <end position="247"/>
    </location>
</feature>
<accession>A0A8B8D2A7</accession>
<gene>
    <name evidence="4" type="primary">LOC111123541</name>
</gene>
<evidence type="ECO:0000313" key="4">
    <source>
        <dbReference type="RefSeq" id="XP_022321639.1"/>
    </source>
</evidence>
<dbReference type="AlphaFoldDB" id="A0A8B8D2A7"/>
<protein>
    <submittedName>
        <fullName evidence="4">Uncharacterized protein LOC111123541</fullName>
    </submittedName>
</protein>
<dbReference type="PROSITE" id="PS50157">
    <property type="entry name" value="ZINC_FINGER_C2H2_2"/>
    <property type="match status" value="1"/>
</dbReference>
<dbReference type="GeneID" id="111123541"/>
<proteinExistence type="predicted"/>
<organism evidence="3 4">
    <name type="scientific">Crassostrea virginica</name>
    <name type="common">Eastern oyster</name>
    <dbReference type="NCBI Taxonomy" id="6565"/>
    <lineage>
        <taxon>Eukaryota</taxon>
        <taxon>Metazoa</taxon>
        <taxon>Spiralia</taxon>
        <taxon>Lophotrochozoa</taxon>
        <taxon>Mollusca</taxon>
        <taxon>Bivalvia</taxon>
        <taxon>Autobranchia</taxon>
        <taxon>Pteriomorphia</taxon>
        <taxon>Ostreida</taxon>
        <taxon>Ostreoidea</taxon>
        <taxon>Ostreidae</taxon>
        <taxon>Crassostrea</taxon>
    </lineage>
</organism>
<dbReference type="KEGG" id="cvn:111123541"/>
<evidence type="ECO:0000313" key="3">
    <source>
        <dbReference type="Proteomes" id="UP000694844"/>
    </source>
</evidence>